<feature type="region of interest" description="Disordered" evidence="1">
    <location>
        <begin position="82"/>
        <end position="106"/>
    </location>
</feature>
<dbReference type="Proteomes" id="UP000661858">
    <property type="component" value="Unassembled WGS sequence"/>
</dbReference>
<keyword evidence="3" id="KW-1185">Reference proteome</keyword>
<dbReference type="SUPFAM" id="SSF47336">
    <property type="entry name" value="ACP-like"/>
    <property type="match status" value="1"/>
</dbReference>
<dbReference type="InterPro" id="IPR036736">
    <property type="entry name" value="ACP-like_sf"/>
</dbReference>
<organism evidence="2 3">
    <name type="scientific">Streptomyces actinomycinicus</name>
    <dbReference type="NCBI Taxonomy" id="1695166"/>
    <lineage>
        <taxon>Bacteria</taxon>
        <taxon>Bacillati</taxon>
        <taxon>Actinomycetota</taxon>
        <taxon>Actinomycetes</taxon>
        <taxon>Kitasatosporales</taxon>
        <taxon>Streptomycetaceae</taxon>
        <taxon>Streptomyces</taxon>
    </lineage>
</organism>
<evidence type="ECO:0000256" key="1">
    <source>
        <dbReference type="SAM" id="MobiDB-lite"/>
    </source>
</evidence>
<comment type="caution">
    <text evidence="2">The sequence shown here is derived from an EMBL/GenBank/DDBJ whole genome shotgun (WGS) entry which is preliminary data.</text>
</comment>
<feature type="compositionally biased region" description="Basic and acidic residues" evidence="1">
    <location>
        <begin position="97"/>
        <end position="106"/>
    </location>
</feature>
<evidence type="ECO:0000313" key="2">
    <source>
        <dbReference type="EMBL" id="MBL1086548.1"/>
    </source>
</evidence>
<dbReference type="AlphaFoldDB" id="A0A937JTA2"/>
<reference evidence="2" key="1">
    <citation type="submission" date="2021-01" db="EMBL/GenBank/DDBJ databases">
        <title>WGS of actinomycetes isolated from Thailand.</title>
        <authorList>
            <person name="Thawai C."/>
        </authorList>
    </citation>
    <scope>NUCLEOTIDE SEQUENCE</scope>
    <source>
        <strain evidence="2">RCU-197</strain>
    </source>
</reference>
<evidence type="ECO:0000313" key="3">
    <source>
        <dbReference type="Proteomes" id="UP000661858"/>
    </source>
</evidence>
<dbReference type="RefSeq" id="WP_201843102.1">
    <property type="nucleotide sequence ID" value="NZ_JAERRK010000023.1"/>
</dbReference>
<protein>
    <submittedName>
        <fullName evidence="2">Acyl carrier protein</fullName>
    </submittedName>
</protein>
<dbReference type="EMBL" id="JAERRK010000023">
    <property type="protein sequence ID" value="MBL1086548.1"/>
    <property type="molecule type" value="Genomic_DNA"/>
</dbReference>
<name>A0A937JTA2_9ACTN</name>
<sequence>MADAAASPLTPETVLAAVAESMNAEASAEFRLDTPIVVDSFALVWLQHLLEEKHDLVIDPQYADLQNFSTPQAIYDYIRAHHPDRTGTEAEPAPAAPREEFRATAH</sequence>
<accession>A0A937JTA2</accession>
<proteinExistence type="predicted"/>
<dbReference type="Gene3D" id="1.10.1200.10">
    <property type="entry name" value="ACP-like"/>
    <property type="match status" value="1"/>
</dbReference>
<gene>
    <name evidence="2" type="ORF">JK359_32100</name>
</gene>